<feature type="region of interest" description="Disordered" evidence="1">
    <location>
        <begin position="417"/>
        <end position="480"/>
    </location>
</feature>
<proteinExistence type="predicted"/>
<gene>
    <name evidence="2" type="ORF">JF887_14460</name>
</gene>
<dbReference type="Gene3D" id="1.25.40.10">
    <property type="entry name" value="Tetratricopeptide repeat domain"/>
    <property type="match status" value="1"/>
</dbReference>
<feature type="compositionally biased region" description="Low complexity" evidence="1">
    <location>
        <begin position="209"/>
        <end position="219"/>
    </location>
</feature>
<dbReference type="EMBL" id="JAEKNN010000068">
    <property type="protein sequence ID" value="MBJ7610607.1"/>
    <property type="molecule type" value="Genomic_DNA"/>
</dbReference>
<comment type="caution">
    <text evidence="2">The sequence shown here is derived from an EMBL/GenBank/DDBJ whole genome shotgun (WGS) entry which is preliminary data.</text>
</comment>
<feature type="region of interest" description="Disordered" evidence="1">
    <location>
        <begin position="203"/>
        <end position="269"/>
    </location>
</feature>
<dbReference type="Proteomes" id="UP000614410">
    <property type="component" value="Unassembled WGS sequence"/>
</dbReference>
<dbReference type="SUPFAM" id="SSF48452">
    <property type="entry name" value="TPR-like"/>
    <property type="match status" value="1"/>
</dbReference>
<feature type="region of interest" description="Disordered" evidence="1">
    <location>
        <begin position="1"/>
        <end position="37"/>
    </location>
</feature>
<accession>A0A934KT22</accession>
<evidence type="ECO:0008006" key="4">
    <source>
        <dbReference type="Google" id="ProtNLM"/>
    </source>
</evidence>
<name>A0A934KT22_9BACT</name>
<feature type="compositionally biased region" description="Polar residues" evidence="1">
    <location>
        <begin position="26"/>
        <end position="35"/>
    </location>
</feature>
<dbReference type="AlphaFoldDB" id="A0A934KT22"/>
<dbReference type="InterPro" id="IPR011990">
    <property type="entry name" value="TPR-like_helical_dom_sf"/>
</dbReference>
<protein>
    <recommendedName>
        <fullName evidence="4">Tetratricopeptide repeat protein</fullName>
    </recommendedName>
</protein>
<feature type="compositionally biased region" description="Low complexity" evidence="1">
    <location>
        <begin position="417"/>
        <end position="446"/>
    </location>
</feature>
<organism evidence="2 3">
    <name type="scientific">Candidatus Amunia macphersoniae</name>
    <dbReference type="NCBI Taxonomy" id="3127014"/>
    <lineage>
        <taxon>Bacteria</taxon>
        <taxon>Bacillati</taxon>
        <taxon>Candidatus Dormiibacterota</taxon>
        <taxon>Candidatus Dormibacteria</taxon>
        <taxon>Candidatus Aeolococcales</taxon>
        <taxon>Candidatus Aeolococcaceae</taxon>
        <taxon>Candidatus Amunia</taxon>
    </lineage>
</organism>
<feature type="compositionally biased region" description="Basic and acidic residues" evidence="1">
    <location>
        <begin position="250"/>
        <end position="260"/>
    </location>
</feature>
<evidence type="ECO:0000256" key="1">
    <source>
        <dbReference type="SAM" id="MobiDB-lite"/>
    </source>
</evidence>
<feature type="compositionally biased region" description="Basic residues" evidence="1">
    <location>
        <begin position="231"/>
        <end position="242"/>
    </location>
</feature>
<sequence>MDTHPQRRGHPLIQRGSPHRHASPGSRRTASSPGRDQTMADVSLGIRQIAGDASEPRASRMIALNDAVDVLRHGWQEAASTFAPDSPEIAELLQARLEIAVANGALDEAQLLGAIDDVEAMAASAGSTSGQALARRLSRTVYEYLLALDAAPQLPEQQAHPGHIAAAENDPTAGAVEVDALGHPAGSGPGSVSAEVAVAAHADDDQEAGGDAATTAAAAETDDLVDDTQPRRARFGLRRRQHVAGPARGESADHPDEQERGPAAPSWEYAPTTPVEAAETAPAPVEAAEDLPAVVEAAEDVPAAADVFETAPAVVEAADEFVADVAATESLLEPPVAHDATEISVEQPVAGSAEEMLVEEPASESHEPVEAGEGFVAPRAGFHIVEDTHPNTVPSDRDKSPLTMPAFAADDVAAGVATTDAEPDSDTPTPTAAAAAQPGATPASATFQWTRPTEPVVDDSAAPAAPTGAPGAEGSATSDSLAAGVHMDAADEADDTEIDPENGWRVRAKGADGSAGMEEDPFESNPKLADLRRRIDEKLRRKRCDEAAALLQELAQETGGRIVAELAMDAGDRCQSLGKSNAALNCYLAASRADPVYELPLSRLADICIDDQDTELAVSYLERIARLYRFRGDDKAALRVYRRIATIAPYREDVLSILLSAQNTGRFES</sequence>
<feature type="compositionally biased region" description="Basic residues" evidence="1">
    <location>
        <begin position="1"/>
        <end position="10"/>
    </location>
</feature>
<feature type="compositionally biased region" description="Low complexity" evidence="1">
    <location>
        <begin position="461"/>
        <end position="478"/>
    </location>
</feature>
<evidence type="ECO:0000313" key="3">
    <source>
        <dbReference type="Proteomes" id="UP000614410"/>
    </source>
</evidence>
<evidence type="ECO:0000313" key="2">
    <source>
        <dbReference type="EMBL" id="MBJ7610607.1"/>
    </source>
</evidence>
<reference evidence="2 3" key="1">
    <citation type="submission" date="2020-10" db="EMBL/GenBank/DDBJ databases">
        <title>Ca. Dormibacterota MAGs.</title>
        <authorList>
            <person name="Montgomery K."/>
        </authorList>
    </citation>
    <scope>NUCLEOTIDE SEQUENCE [LARGE SCALE GENOMIC DNA]</scope>
    <source>
        <strain evidence="2">Mitchell_Peninsula_5</strain>
    </source>
</reference>